<keyword evidence="3" id="KW-1185">Reference proteome</keyword>
<dbReference type="AlphaFoldDB" id="A0A8S1S8U4"/>
<sequence length="126" mass="14755">MITPDCSKVITASSEGKRKVWDTSTHTEISQISDNFEYAFCIDGSYDGQCIAACGSNDQIIRFWNINNTQEPIFRLKYHTKTIERIKFVLWINFIQILKIQFWNYYNAIIFLIEINQLKPLSGYLT</sequence>
<keyword evidence="1" id="KW-0853">WD repeat</keyword>
<evidence type="ECO:0000313" key="3">
    <source>
        <dbReference type="Proteomes" id="UP000683925"/>
    </source>
</evidence>
<evidence type="ECO:0000313" key="2">
    <source>
        <dbReference type="EMBL" id="CAD8135897.1"/>
    </source>
</evidence>
<evidence type="ECO:0000256" key="1">
    <source>
        <dbReference type="PROSITE-ProRule" id="PRU00221"/>
    </source>
</evidence>
<name>A0A8S1S8U4_PAROT</name>
<feature type="repeat" description="WD" evidence="1">
    <location>
        <begin position="1"/>
        <end position="31"/>
    </location>
</feature>
<organism evidence="2 3">
    <name type="scientific">Paramecium octaurelia</name>
    <dbReference type="NCBI Taxonomy" id="43137"/>
    <lineage>
        <taxon>Eukaryota</taxon>
        <taxon>Sar</taxon>
        <taxon>Alveolata</taxon>
        <taxon>Ciliophora</taxon>
        <taxon>Intramacronucleata</taxon>
        <taxon>Oligohymenophorea</taxon>
        <taxon>Peniculida</taxon>
        <taxon>Parameciidae</taxon>
        <taxon>Paramecium</taxon>
    </lineage>
</organism>
<protein>
    <submittedName>
        <fullName evidence="2">Uncharacterized protein</fullName>
    </submittedName>
</protein>
<reference evidence="2" key="1">
    <citation type="submission" date="2021-01" db="EMBL/GenBank/DDBJ databases">
        <authorList>
            <consortium name="Genoscope - CEA"/>
            <person name="William W."/>
        </authorList>
    </citation>
    <scope>NUCLEOTIDE SEQUENCE</scope>
</reference>
<comment type="caution">
    <text evidence="2">The sequence shown here is derived from an EMBL/GenBank/DDBJ whole genome shotgun (WGS) entry which is preliminary data.</text>
</comment>
<dbReference type="EMBL" id="CAJJDP010000006">
    <property type="protein sequence ID" value="CAD8135897.1"/>
    <property type="molecule type" value="Genomic_DNA"/>
</dbReference>
<accession>A0A8S1S8U4</accession>
<dbReference type="InterPro" id="IPR001680">
    <property type="entry name" value="WD40_rpt"/>
</dbReference>
<dbReference type="PROSITE" id="PS50082">
    <property type="entry name" value="WD_REPEATS_2"/>
    <property type="match status" value="1"/>
</dbReference>
<dbReference type="OrthoDB" id="538223at2759"/>
<gene>
    <name evidence="2" type="ORF">POCTA_138.1.T0070085</name>
</gene>
<proteinExistence type="predicted"/>
<dbReference type="Proteomes" id="UP000683925">
    <property type="component" value="Unassembled WGS sequence"/>
</dbReference>